<sequence>MFAAVAAHVADPRFGKHTVLHVSYGPDQGPVSLTPTEAHQALYGDLADEPQVSAIWRDVIRAAQSDNTPGRQWQMLLLWLVMPRLAGTARRIARRLRVGPQDAEGEMVATLLERLPAIDTESPDAIGQLLHAARSSAWNYARSEARSFPYADMETVAARHACPEADDSQENDENDIDHVEWETAPPPGPAGLRASLRVTVSAAQVEGERLGALAKHLGLHDMVRQTHHRSRRRRVGTLSLRPLRRRP</sequence>
<feature type="compositionally biased region" description="Basic residues" evidence="1">
    <location>
        <begin position="225"/>
        <end position="235"/>
    </location>
</feature>
<dbReference type="EMBL" id="CP108164">
    <property type="protein sequence ID" value="WTQ79894.1"/>
    <property type="molecule type" value="Genomic_DNA"/>
</dbReference>
<reference evidence="2 3" key="1">
    <citation type="submission" date="2022-10" db="EMBL/GenBank/DDBJ databases">
        <title>The complete genomes of actinobacterial strains from the NBC collection.</title>
        <authorList>
            <person name="Joergensen T.S."/>
            <person name="Alvarez Arevalo M."/>
            <person name="Sterndorff E.B."/>
            <person name="Faurdal D."/>
            <person name="Vuksanovic O."/>
            <person name="Mourched A.-S."/>
            <person name="Charusanti P."/>
            <person name="Shaw S."/>
            <person name="Blin K."/>
            <person name="Weber T."/>
        </authorList>
    </citation>
    <scope>NUCLEOTIDE SEQUENCE [LARGE SCALE GENOMIC DNA]</scope>
    <source>
        <strain evidence="2 3">NBC_00156</strain>
    </source>
</reference>
<protein>
    <recommendedName>
        <fullName evidence="4">DUF222 domain-containing protein</fullName>
    </recommendedName>
</protein>
<feature type="region of interest" description="Disordered" evidence="1">
    <location>
        <begin position="224"/>
        <end position="247"/>
    </location>
</feature>
<dbReference type="RefSeq" id="WP_405445870.1">
    <property type="nucleotide sequence ID" value="NZ_CP108164.1"/>
</dbReference>
<gene>
    <name evidence="2" type="ORF">OG350_06045</name>
</gene>
<accession>A0ABZ1KGZ7</accession>
<evidence type="ECO:0008006" key="4">
    <source>
        <dbReference type="Google" id="ProtNLM"/>
    </source>
</evidence>
<keyword evidence="3" id="KW-1185">Reference proteome</keyword>
<proteinExistence type="predicted"/>
<evidence type="ECO:0000256" key="1">
    <source>
        <dbReference type="SAM" id="MobiDB-lite"/>
    </source>
</evidence>
<dbReference type="GeneID" id="97279965"/>
<evidence type="ECO:0000313" key="2">
    <source>
        <dbReference type="EMBL" id="WTQ79894.1"/>
    </source>
</evidence>
<name>A0ABZ1KGZ7_STRAH</name>
<evidence type="ECO:0000313" key="3">
    <source>
        <dbReference type="Proteomes" id="UP001622557"/>
    </source>
</evidence>
<organism evidence="2 3">
    <name type="scientific">Streptomyces achromogenes</name>
    <dbReference type="NCBI Taxonomy" id="67255"/>
    <lineage>
        <taxon>Bacteria</taxon>
        <taxon>Bacillati</taxon>
        <taxon>Actinomycetota</taxon>
        <taxon>Actinomycetes</taxon>
        <taxon>Kitasatosporales</taxon>
        <taxon>Streptomycetaceae</taxon>
        <taxon>Streptomyces</taxon>
    </lineage>
</organism>
<dbReference type="Proteomes" id="UP001622557">
    <property type="component" value="Chromosome"/>
</dbReference>